<dbReference type="Proteomes" id="UP000062398">
    <property type="component" value="Chromosome"/>
</dbReference>
<dbReference type="EMBL" id="CP012172">
    <property type="protein sequence ID" value="AKV74469.1"/>
    <property type="molecule type" value="Genomic_DNA"/>
</dbReference>
<dbReference type="EMBL" id="CP008822">
    <property type="protein sequence ID" value="AIM27611.1"/>
    <property type="molecule type" value="Genomic_DNA"/>
</dbReference>
<evidence type="ECO:0000313" key="8">
    <source>
        <dbReference type="Proteomes" id="UP000056255"/>
    </source>
</evidence>
<evidence type="ECO:0000313" key="4">
    <source>
        <dbReference type="EMBL" id="AKV78959.1"/>
    </source>
</evidence>
<proteinExistence type="predicted"/>
<sequence>MFSVYKYRDYFVAGVNHVVPDYFQDVVFIKQQGSRWDVISAERFRPQDPDLTAIRDAVKYATHRDDLKKAVVELRSKGITLEEVRNFPFPRSLIEGKKKIQAEFD</sequence>
<dbReference type="AlphaFoldDB" id="A0A088E5P0"/>
<dbReference type="EMBL" id="CP012176">
    <property type="protein sequence ID" value="AKV83444.1"/>
    <property type="molecule type" value="Genomic_DNA"/>
</dbReference>
<organism evidence="1 7">
    <name type="scientific">Metallosphaera sedula</name>
    <dbReference type="NCBI Taxonomy" id="43687"/>
    <lineage>
        <taxon>Archaea</taxon>
        <taxon>Thermoproteota</taxon>
        <taxon>Thermoprotei</taxon>
        <taxon>Sulfolobales</taxon>
        <taxon>Sulfolobaceae</taxon>
        <taxon>Metallosphaera</taxon>
    </lineage>
</organism>
<protein>
    <submittedName>
        <fullName evidence="1">Uncharacterized protein</fullName>
    </submittedName>
</protein>
<reference evidence="6 8" key="3">
    <citation type="submission" date="2015-07" db="EMBL/GenBank/DDBJ databases">
        <title>Physiological, transcriptional responses and genome re-sequencing of acid resistant extremely thermoacidophilic Metallosphaera sedula SARC-M1.</title>
        <authorList>
            <person name="Ai C."/>
            <person name="McCarthy S."/>
            <person name="Eckrich V."/>
            <person name="Rudrappa D."/>
            <person name="Qiu G."/>
            <person name="Blum P."/>
        </authorList>
    </citation>
    <scope>NUCLEOTIDE SEQUENCE [LARGE SCALE GENOMIC DNA]</scope>
    <source>
        <strain evidence="6 8">SARC-M1</strain>
    </source>
</reference>
<gene>
    <name evidence="1" type="ORF">HA72_1470</name>
    <name evidence="2" type="ORF">MsedA_1490</name>
    <name evidence="3" type="ORF">MsedB_1492</name>
    <name evidence="4" type="ORF">MsedC_1490</name>
    <name evidence="5" type="ORF">MsedD_1491</name>
    <name evidence="6" type="ORF">MsedE_1496</name>
</gene>
<evidence type="ECO:0000313" key="6">
    <source>
        <dbReference type="EMBL" id="AKV83444.1"/>
    </source>
</evidence>
<evidence type="ECO:0000313" key="9">
    <source>
        <dbReference type="Proteomes" id="UP000061362"/>
    </source>
</evidence>
<dbReference type="EMBL" id="CP012175">
    <property type="protein sequence ID" value="AKV81204.1"/>
    <property type="molecule type" value="Genomic_DNA"/>
</dbReference>
<dbReference type="OMA" id="KYATHED"/>
<dbReference type="EMBL" id="CP012173">
    <property type="protein sequence ID" value="AKV76708.1"/>
    <property type="molecule type" value="Genomic_DNA"/>
</dbReference>
<dbReference type="OrthoDB" id="33021at2157"/>
<dbReference type="GeneID" id="91755972"/>
<evidence type="ECO:0000313" key="11">
    <source>
        <dbReference type="Proteomes" id="UP000062475"/>
    </source>
</evidence>
<evidence type="ECO:0000313" key="7">
    <source>
        <dbReference type="Proteomes" id="UP000029084"/>
    </source>
</evidence>
<dbReference type="PATRIC" id="fig|43687.5.peg.1598"/>
<reference evidence="9 10" key="2">
    <citation type="journal article" date="2015" name="Genome Announc.">
        <title>Complete Genome Sequences of Evolved Arsenate-Resistant Metallosphaera sedula Strains.</title>
        <authorList>
            <person name="Ai C."/>
            <person name="McCarthy S."/>
            <person name="Schackwitz W."/>
            <person name="Martin J."/>
            <person name="Lipzen A."/>
            <person name="Blum P."/>
        </authorList>
    </citation>
    <scope>NUCLEOTIDE SEQUENCE [LARGE SCALE GENOMIC DNA]</scope>
    <source>
        <strain evidence="4 10">ARS120-1</strain>
        <strain evidence="5 9">ARS120-2</strain>
        <strain evidence="2 12">ARS50-1</strain>
        <strain evidence="3 11">ARS50-2</strain>
    </source>
</reference>
<evidence type="ECO:0000313" key="5">
    <source>
        <dbReference type="EMBL" id="AKV81204.1"/>
    </source>
</evidence>
<dbReference type="EMBL" id="CP012174">
    <property type="protein sequence ID" value="AKV78959.1"/>
    <property type="molecule type" value="Genomic_DNA"/>
</dbReference>
<dbReference type="Proteomes" id="UP000056255">
    <property type="component" value="Chromosome"/>
</dbReference>
<evidence type="ECO:0000313" key="12">
    <source>
        <dbReference type="Proteomes" id="UP000068832"/>
    </source>
</evidence>
<dbReference type="Proteomes" id="UP000062475">
    <property type="component" value="Chromosome"/>
</dbReference>
<dbReference type="Proteomes" id="UP000029084">
    <property type="component" value="Chromosome"/>
</dbReference>
<reference evidence="1 7" key="1">
    <citation type="journal article" date="2014" name="J. Bacteriol.">
        <title>Role of an Archaeal PitA Transporter in the Copper and Arsenic Resistance of Metallosphaera sedula, an Extreme Thermoacidophile.</title>
        <authorList>
            <person name="McCarthy S."/>
            <person name="Ai C."/>
            <person name="Wheaton G."/>
            <person name="Tevatia R."/>
            <person name="Eckrich V."/>
            <person name="Kelly R."/>
            <person name="Blum P."/>
        </authorList>
    </citation>
    <scope>NUCLEOTIDE SEQUENCE [LARGE SCALE GENOMIC DNA]</scope>
    <source>
        <strain evidence="1 7">CuR1</strain>
    </source>
</reference>
<dbReference type="Proteomes" id="UP000061362">
    <property type="component" value="Chromosome"/>
</dbReference>
<dbReference type="RefSeq" id="WP_012021414.1">
    <property type="nucleotide sequence ID" value="NZ_AP019770.1"/>
</dbReference>
<name>A0A088E5P0_9CREN</name>
<evidence type="ECO:0000313" key="3">
    <source>
        <dbReference type="EMBL" id="AKV76708.1"/>
    </source>
</evidence>
<accession>A0A088E5P0</accession>
<evidence type="ECO:0000313" key="10">
    <source>
        <dbReference type="Proteomes" id="UP000062398"/>
    </source>
</evidence>
<evidence type="ECO:0000313" key="1">
    <source>
        <dbReference type="EMBL" id="AIM27611.1"/>
    </source>
</evidence>
<evidence type="ECO:0000313" key="2">
    <source>
        <dbReference type="EMBL" id="AKV74469.1"/>
    </source>
</evidence>
<dbReference type="Proteomes" id="UP000068832">
    <property type="component" value="Chromosome"/>
</dbReference>